<dbReference type="InterPro" id="IPR050708">
    <property type="entry name" value="T6SS_VgrG/RHS"/>
</dbReference>
<dbReference type="PANTHER" id="PTHR32305:SF15">
    <property type="entry name" value="PROTEIN RHSA-RELATED"/>
    <property type="match status" value="1"/>
</dbReference>
<feature type="region of interest" description="Disordered" evidence="1">
    <location>
        <begin position="1147"/>
        <end position="1168"/>
    </location>
</feature>
<feature type="domain" description="DUF6531" evidence="2">
    <location>
        <begin position="230"/>
        <end position="301"/>
    </location>
</feature>
<comment type="caution">
    <text evidence="3">The sequence shown here is derived from an EMBL/GenBank/DDBJ whole genome shotgun (WGS) entry which is preliminary data.</text>
</comment>
<protein>
    <submittedName>
        <fullName evidence="3">DUF6531 domain-containing protein</fullName>
    </submittedName>
</protein>
<dbReference type="EMBL" id="JAQGLA010000045">
    <property type="protein sequence ID" value="MDA3628460.1"/>
    <property type="molecule type" value="Genomic_DNA"/>
</dbReference>
<dbReference type="Proteomes" id="UP001210380">
    <property type="component" value="Unassembled WGS sequence"/>
</dbReference>
<evidence type="ECO:0000256" key="1">
    <source>
        <dbReference type="SAM" id="MobiDB-lite"/>
    </source>
</evidence>
<evidence type="ECO:0000313" key="3">
    <source>
        <dbReference type="EMBL" id="MDA3628460.1"/>
    </source>
</evidence>
<feature type="region of interest" description="Disordered" evidence="1">
    <location>
        <begin position="902"/>
        <end position="960"/>
    </location>
</feature>
<gene>
    <name evidence="3" type="ORF">OU415_23715</name>
</gene>
<dbReference type="InterPro" id="IPR006530">
    <property type="entry name" value="YD"/>
</dbReference>
<name>A0ABT4V3C2_9PSEU</name>
<sequence>MTSALELLLDRSRGPAGLAREVELDAEEGPLVELAALLSLRNGFFAFNAGVQVFRAGDPGIGPELGGWNRSRTWKDAYGGLADGLFCFGQDLFGVQFAVQDRRSVVTFDPETARITELGSSLEDWARWLLSDPDQNGCRTFATRWQDENGALPPDQRLIPRRFFVLGGGYDYANLTAKDAAECMRIRGPIAEQAAALPDGARLQITIPRYPTGDAAEHDRAPSAMTLVRNGVDVASGRVVVEHVDAELAGFLPLVLRRTHVSSYQSGRAFGAGWASTVDQRLIIDHETVRFIAEDTTIVDFPIPEAGTSVRPVRGGGRQLALAEDGAFTIADGQLTLHFGSTGDERLLTAIIDRSGNQIEFLRDEAGAPIAVQHSGGYRLRFDTVDGLVTAVHLCGSEHDDLLKTYTYDEGRLVAVAGPDGSQLTFEHDGDRISGITDRSGDWFRYTYDEAGRCVRTTGVDGILNGDIEYQGRRRRVTDSAGFSTAYGINVDGRVESVVDPLGAESTFDHDPRGYLRSTTDPLGRTTRHTYDEAGNRTSTIRPDGARTSWQYDERGLVTGVVRPDGAVHRWSYDECGNLIREVDAMGAATTYTRNDRGHVTAITDALGKTRSFTLNAAGLPIAVTDALGNVTCYERDAFGQVSVMTDPTGVAHHTRGETAPDGAVEHVERNGATSIGRLRSGSVASGQSGRLVTVAQPDGGQVECTYDTEMRLVQAVRGPGSTRRYEYDPRGLLARETDEDGRVNAYRYDAAGQLVGGLLPGGVELRLVRDVQGNVIERRCGEAIATFNYDAVGRLVAAMDGDTQTGFSYDRVGRLLTDTTNGRSVTSAYDALGRRVRRRTPSNAESTWVYDAADRPVAMRTAGRTLRFVHDAAGRELQRTLGGEVVLTWERDVRGRATAQVIGDQQHRREAVGNAEPLGEGGLAYDGSVGSSGGIFPQTSAPGSRPRQVEHDDRGRRVLSRDPRGTWRYAWDDEGRLVGVTTPDGTRWQYRYDALGRRVAKQRMTPDGRGVAEQVEFSWDGAVLAEQAHTDRRPNGPALGDLRATAWEYKPGTGEVLTHSDRSPIRSDSRRWADERLFAVIADLEGAPRELLDIKGAIVAHDPSANGGGLAVIPLRRDGYYCDPETGLWCRTGGFSDPELDVELSPGRLWNEPQGPHRAAGPGGSVA</sequence>
<evidence type="ECO:0000259" key="2">
    <source>
        <dbReference type="Pfam" id="PF20148"/>
    </source>
</evidence>
<feature type="compositionally biased region" description="Basic and acidic residues" evidence="1">
    <location>
        <begin position="948"/>
        <end position="960"/>
    </location>
</feature>
<dbReference type="Gene3D" id="2.180.10.10">
    <property type="entry name" value="RHS repeat-associated core"/>
    <property type="match status" value="4"/>
</dbReference>
<accession>A0ABT4V3C2</accession>
<dbReference type="InterPro" id="IPR045351">
    <property type="entry name" value="DUF6531"/>
</dbReference>
<dbReference type="PANTHER" id="PTHR32305">
    <property type="match status" value="1"/>
</dbReference>
<evidence type="ECO:0000313" key="4">
    <source>
        <dbReference type="Proteomes" id="UP001210380"/>
    </source>
</evidence>
<proteinExistence type="predicted"/>
<dbReference type="InterPro" id="IPR031325">
    <property type="entry name" value="RHS_repeat"/>
</dbReference>
<dbReference type="Pfam" id="PF05593">
    <property type="entry name" value="RHS_repeat"/>
    <property type="match status" value="8"/>
</dbReference>
<dbReference type="Pfam" id="PF20148">
    <property type="entry name" value="DUF6531"/>
    <property type="match status" value="1"/>
</dbReference>
<reference evidence="3 4" key="1">
    <citation type="submission" date="2022-11" db="EMBL/GenBank/DDBJ databases">
        <title>Draft genome sequence of Saccharopolyspora sp. WRP15-2 isolated from rhizosphere soils of wild rice in Thailand.</title>
        <authorList>
            <person name="Duangmal K."/>
            <person name="Kammanee S."/>
            <person name="Muangham S."/>
        </authorList>
    </citation>
    <scope>NUCLEOTIDE SEQUENCE [LARGE SCALE GENOMIC DNA]</scope>
    <source>
        <strain evidence="3 4">WRP15-2</strain>
    </source>
</reference>
<dbReference type="NCBIfam" id="TIGR01643">
    <property type="entry name" value="YD_repeat_2x"/>
    <property type="match status" value="9"/>
</dbReference>
<dbReference type="RefSeq" id="WP_270951321.1">
    <property type="nucleotide sequence ID" value="NZ_JAQGLA010000045.1"/>
</dbReference>
<organism evidence="3 4">
    <name type="scientific">Saccharopolyspora oryzae</name>
    <dbReference type="NCBI Taxonomy" id="2997343"/>
    <lineage>
        <taxon>Bacteria</taxon>
        <taxon>Bacillati</taxon>
        <taxon>Actinomycetota</taxon>
        <taxon>Actinomycetes</taxon>
        <taxon>Pseudonocardiales</taxon>
        <taxon>Pseudonocardiaceae</taxon>
        <taxon>Saccharopolyspora</taxon>
    </lineage>
</organism>
<keyword evidence="4" id="KW-1185">Reference proteome</keyword>